<name>A0A8K1CJC5_PYTOL</name>
<feature type="region of interest" description="Disordered" evidence="3">
    <location>
        <begin position="230"/>
        <end position="392"/>
    </location>
</feature>
<evidence type="ECO:0000256" key="2">
    <source>
        <dbReference type="ARBA" id="ARBA00023242"/>
    </source>
</evidence>
<accession>A0A8K1CJC5</accession>
<feature type="compositionally biased region" description="Basic residues" evidence="3">
    <location>
        <begin position="313"/>
        <end position="322"/>
    </location>
</feature>
<evidence type="ECO:0000313" key="6">
    <source>
        <dbReference type="Proteomes" id="UP000794436"/>
    </source>
</evidence>
<dbReference type="PANTHER" id="PTHR15818">
    <property type="entry name" value="G PATCH AND KOW-CONTAINING"/>
    <property type="match status" value="1"/>
</dbReference>
<dbReference type="InterPro" id="IPR045166">
    <property type="entry name" value="Spp2-like"/>
</dbReference>
<protein>
    <recommendedName>
        <fullName evidence="4">Spp2/MOS2 G-patch domain-containing protein</fullName>
    </recommendedName>
</protein>
<dbReference type="Proteomes" id="UP000794436">
    <property type="component" value="Unassembled WGS sequence"/>
</dbReference>
<dbReference type="InterPro" id="IPR026822">
    <property type="entry name" value="Spp2/MOS2_G-patch"/>
</dbReference>
<proteinExistence type="predicted"/>
<dbReference type="GO" id="GO:0005681">
    <property type="term" value="C:spliceosomal complex"/>
    <property type="evidence" value="ECO:0007669"/>
    <property type="project" value="TreeGrafter"/>
</dbReference>
<evidence type="ECO:0000259" key="4">
    <source>
        <dbReference type="Pfam" id="PF12656"/>
    </source>
</evidence>
<reference evidence="5" key="1">
    <citation type="submission" date="2019-03" db="EMBL/GenBank/DDBJ databases">
        <title>Long read genome sequence of the mycoparasitic Pythium oligandrum ATCC 38472 isolated from sugarbeet rhizosphere.</title>
        <authorList>
            <person name="Gaulin E."/>
        </authorList>
    </citation>
    <scope>NUCLEOTIDE SEQUENCE</scope>
    <source>
        <strain evidence="5">ATCC 38472_TT</strain>
    </source>
</reference>
<gene>
    <name evidence="5" type="ORF">Poli38472_011524</name>
</gene>
<comment type="subcellular location">
    <subcellularLocation>
        <location evidence="1">Nucleus</location>
    </subcellularLocation>
</comment>
<dbReference type="Pfam" id="PF12656">
    <property type="entry name" value="G-patch_2"/>
    <property type="match status" value="1"/>
</dbReference>
<feature type="compositionally biased region" description="Basic and acidic residues" evidence="3">
    <location>
        <begin position="293"/>
        <end position="312"/>
    </location>
</feature>
<feature type="compositionally biased region" description="Basic and acidic residues" evidence="3">
    <location>
        <begin position="381"/>
        <end position="392"/>
    </location>
</feature>
<evidence type="ECO:0000313" key="5">
    <source>
        <dbReference type="EMBL" id="TMW64644.1"/>
    </source>
</evidence>
<dbReference type="GO" id="GO:0000398">
    <property type="term" value="P:mRNA splicing, via spliceosome"/>
    <property type="evidence" value="ECO:0007669"/>
    <property type="project" value="InterPro"/>
</dbReference>
<feature type="region of interest" description="Disordered" evidence="3">
    <location>
        <begin position="71"/>
        <end position="102"/>
    </location>
</feature>
<dbReference type="EMBL" id="SPLM01000039">
    <property type="protein sequence ID" value="TMW64644.1"/>
    <property type="molecule type" value="Genomic_DNA"/>
</dbReference>
<feature type="compositionally biased region" description="Basic and acidic residues" evidence="3">
    <location>
        <begin position="324"/>
        <end position="373"/>
    </location>
</feature>
<keyword evidence="6" id="KW-1185">Reference proteome</keyword>
<keyword evidence="2" id="KW-0539">Nucleus</keyword>
<feature type="domain" description="Spp2/MOS2 G-patch" evidence="4">
    <location>
        <begin position="206"/>
        <end position="254"/>
    </location>
</feature>
<evidence type="ECO:0000256" key="3">
    <source>
        <dbReference type="SAM" id="MobiDB-lite"/>
    </source>
</evidence>
<evidence type="ECO:0000256" key="1">
    <source>
        <dbReference type="ARBA" id="ARBA00004123"/>
    </source>
</evidence>
<organism evidence="5 6">
    <name type="scientific">Pythium oligandrum</name>
    <name type="common">Mycoparasitic fungus</name>
    <dbReference type="NCBI Taxonomy" id="41045"/>
    <lineage>
        <taxon>Eukaryota</taxon>
        <taxon>Sar</taxon>
        <taxon>Stramenopiles</taxon>
        <taxon>Oomycota</taxon>
        <taxon>Peronosporomycetes</taxon>
        <taxon>Pythiales</taxon>
        <taxon>Pythiaceae</taxon>
        <taxon>Pythium</taxon>
    </lineage>
</organism>
<dbReference type="OrthoDB" id="5577072at2759"/>
<sequence length="392" mass="44573">MKLGFSIKATKRNGLVRNEGGIARAFDAAPKATKEVEKVFVTDFDPNAPLVDEKRNKKALVISLIKENQWKPTEKADSAEEADANDENKAEKSSNETPVVTKELTEDEMAAKQLLDDVRSAQEGASNGSKESTLVIPIAKGMGVEDDALAEKRAKLFNLKEDEDKANGAVPILQQNAVPGMDKLADVDDKYRHDVSLRPDELDVHSEAYDSVPIEEFGAAMLRGMGWRGVEEEDEKAEELKPRQKLLGLGATAKPKLPGDNSKKPHRPRRQEDASRNNGLNRSENAPAPSSSSKRDHKDRDDRRSSRDDRHGTSRRRSRSNYRTRGDRDDKSSHHRDRDHESSRGRDRDRKRSHSHDRDRHRDRDRSRRDDREKRRRSRSHSRERSSKSSRR</sequence>
<comment type="caution">
    <text evidence="5">The sequence shown here is derived from an EMBL/GenBank/DDBJ whole genome shotgun (WGS) entry which is preliminary data.</text>
</comment>
<dbReference type="PANTHER" id="PTHR15818:SF2">
    <property type="entry name" value="G-PATCH DOMAIN AND KOW MOTIFS-CONTAINING PROTEIN"/>
    <property type="match status" value="1"/>
</dbReference>
<dbReference type="AlphaFoldDB" id="A0A8K1CJC5"/>